<name>A0ABN9YD86_9DINO</name>
<protein>
    <submittedName>
        <fullName evidence="2">Uncharacterized protein</fullName>
    </submittedName>
</protein>
<sequence length="407" mass="43350">MAQLAGDPTIQVLRKGVTRSFKDFAQKHPDWFTYAEENTNGKFMQMVYLSDGYHTTPINEVTLKQRTERLLFKIGTILKATDSGGLPVSALGADPAVRDLRKGVAAGLKQFLQKHAGHFRLEDADATSEKGEPMKVLTCHLVEMPPEPPPPPEPEPGAEEAADGTQWVAAQAALEWPGARAQDAWASQGQWGSWVGVGGNGDAALDAAGKQAAVALASMGAAVQAGAKGKGKGAPGLPAEGPKILVEERRRACGSSAAGKQLEREVVNAQVVKAAVAEARRRQKDKARGVRVQQDLAAAIAEKVSRHQSAGARVEPALATMHSSPELSREVMAPRFLDKPMGRPAAAPAPRRPACGPAASAPDLQVSTRLEPIGTSWSHGLSQEARRTALEAARRREAAAQVRRRDW</sequence>
<keyword evidence="3" id="KW-1185">Reference proteome</keyword>
<comment type="caution">
    <text evidence="2">The sequence shown here is derived from an EMBL/GenBank/DDBJ whole genome shotgun (WGS) entry which is preliminary data.</text>
</comment>
<dbReference type="Proteomes" id="UP001189429">
    <property type="component" value="Unassembled WGS sequence"/>
</dbReference>
<proteinExistence type="predicted"/>
<organism evidence="2 3">
    <name type="scientific">Prorocentrum cordatum</name>
    <dbReference type="NCBI Taxonomy" id="2364126"/>
    <lineage>
        <taxon>Eukaryota</taxon>
        <taxon>Sar</taxon>
        <taxon>Alveolata</taxon>
        <taxon>Dinophyceae</taxon>
        <taxon>Prorocentrales</taxon>
        <taxon>Prorocentraceae</taxon>
        <taxon>Prorocentrum</taxon>
    </lineage>
</organism>
<evidence type="ECO:0000313" key="3">
    <source>
        <dbReference type="Proteomes" id="UP001189429"/>
    </source>
</evidence>
<evidence type="ECO:0000313" key="2">
    <source>
        <dbReference type="EMBL" id="CAK0910699.1"/>
    </source>
</evidence>
<feature type="compositionally biased region" description="Pro residues" evidence="1">
    <location>
        <begin position="145"/>
        <end position="155"/>
    </location>
</feature>
<reference evidence="2" key="1">
    <citation type="submission" date="2023-10" db="EMBL/GenBank/DDBJ databases">
        <authorList>
            <person name="Chen Y."/>
            <person name="Shah S."/>
            <person name="Dougan E. K."/>
            <person name="Thang M."/>
            <person name="Chan C."/>
        </authorList>
    </citation>
    <scope>NUCLEOTIDE SEQUENCE [LARGE SCALE GENOMIC DNA]</scope>
</reference>
<accession>A0ABN9YD86</accession>
<evidence type="ECO:0000256" key="1">
    <source>
        <dbReference type="SAM" id="MobiDB-lite"/>
    </source>
</evidence>
<dbReference type="EMBL" id="CAUYUJ010022448">
    <property type="protein sequence ID" value="CAK0910699.1"/>
    <property type="molecule type" value="Genomic_DNA"/>
</dbReference>
<feature type="region of interest" description="Disordered" evidence="1">
    <location>
        <begin position="143"/>
        <end position="163"/>
    </location>
</feature>
<feature type="compositionally biased region" description="Low complexity" evidence="1">
    <location>
        <begin position="343"/>
        <end position="362"/>
    </location>
</feature>
<gene>
    <name evidence="2" type="ORF">PCOR1329_LOCUS84813</name>
</gene>
<feature type="region of interest" description="Disordered" evidence="1">
    <location>
        <begin position="339"/>
        <end position="385"/>
    </location>
</feature>